<gene>
    <name evidence="1" type="ORF">Vadar_018318</name>
</gene>
<accession>A0ACB7Z4V8</accession>
<dbReference type="Proteomes" id="UP000828048">
    <property type="component" value="Chromosome 4"/>
</dbReference>
<comment type="caution">
    <text evidence="1">The sequence shown here is derived from an EMBL/GenBank/DDBJ whole genome shotgun (WGS) entry which is preliminary data.</text>
</comment>
<reference evidence="1 2" key="1">
    <citation type="journal article" date="2021" name="Hortic Res">
        <title>High-quality reference genome and annotation aids understanding of berry development for evergreen blueberry (Vaccinium darrowii).</title>
        <authorList>
            <person name="Yu J."/>
            <person name="Hulse-Kemp A.M."/>
            <person name="Babiker E."/>
            <person name="Staton M."/>
        </authorList>
    </citation>
    <scope>NUCLEOTIDE SEQUENCE [LARGE SCALE GENOMIC DNA]</scope>
    <source>
        <strain evidence="2">cv. NJ 8807/NJ 8810</strain>
        <tissue evidence="1">Young leaf</tissue>
    </source>
</reference>
<evidence type="ECO:0000313" key="1">
    <source>
        <dbReference type="EMBL" id="KAH7860810.1"/>
    </source>
</evidence>
<keyword evidence="2" id="KW-1185">Reference proteome</keyword>
<sequence length="316" mass="34893">MSPALRLKRFSAAFGELEARARLSESSGSKRSAAGVEEESSSDLSELVDSFLERGCGVEEEGCGEKEMSTTTTTTRKESERYGEECEMKRMLMSLIGGDAEEEEDGGVRQMICAETESGRRSLGSGEEEEEVKRRVMSRLRLKGFDAGLCKYRWDKTTQSPAGEHEYIDIVEAGTRYIIDTSPTAQFTIARPTDHYASLLQLFPPILVCKEEELKTLVTLMCTAMRQSLKTREMHVPPWRRDAYVQAKWFGPYKRTTNIVPATDVASGGGDLAGRSSVGFGTLQGHITSRHVCCRVDVGLGLLGENLNAALEGMHL</sequence>
<protein>
    <submittedName>
        <fullName evidence="1">Uncharacterized protein</fullName>
    </submittedName>
</protein>
<proteinExistence type="predicted"/>
<organism evidence="1 2">
    <name type="scientific">Vaccinium darrowii</name>
    <dbReference type="NCBI Taxonomy" id="229202"/>
    <lineage>
        <taxon>Eukaryota</taxon>
        <taxon>Viridiplantae</taxon>
        <taxon>Streptophyta</taxon>
        <taxon>Embryophyta</taxon>
        <taxon>Tracheophyta</taxon>
        <taxon>Spermatophyta</taxon>
        <taxon>Magnoliopsida</taxon>
        <taxon>eudicotyledons</taxon>
        <taxon>Gunneridae</taxon>
        <taxon>Pentapetalae</taxon>
        <taxon>asterids</taxon>
        <taxon>Ericales</taxon>
        <taxon>Ericaceae</taxon>
        <taxon>Vaccinioideae</taxon>
        <taxon>Vaccinieae</taxon>
        <taxon>Vaccinium</taxon>
    </lineage>
</organism>
<evidence type="ECO:0000313" key="2">
    <source>
        <dbReference type="Proteomes" id="UP000828048"/>
    </source>
</evidence>
<name>A0ACB7Z4V8_9ERIC</name>
<dbReference type="EMBL" id="CM037154">
    <property type="protein sequence ID" value="KAH7860810.1"/>
    <property type="molecule type" value="Genomic_DNA"/>
</dbReference>